<feature type="compositionally biased region" description="Basic residues" evidence="1">
    <location>
        <begin position="7"/>
        <end position="16"/>
    </location>
</feature>
<comment type="caution">
    <text evidence="2">The sequence shown here is derived from an EMBL/GenBank/DDBJ whole genome shotgun (WGS) entry which is preliminary data.</text>
</comment>
<name>A0A2G1VAT4_9GAMM</name>
<accession>A0A2G1VAT4</accession>
<dbReference type="AlphaFoldDB" id="A0A2G1VAT4"/>
<evidence type="ECO:0000313" key="2">
    <source>
        <dbReference type="EMBL" id="PHQ23649.1"/>
    </source>
</evidence>
<feature type="region of interest" description="Disordered" evidence="1">
    <location>
        <begin position="1"/>
        <end position="23"/>
    </location>
</feature>
<dbReference type="OrthoDB" id="7068007at2"/>
<protein>
    <submittedName>
        <fullName evidence="2">Uncharacterized protein</fullName>
    </submittedName>
</protein>
<evidence type="ECO:0000256" key="1">
    <source>
        <dbReference type="SAM" id="MobiDB-lite"/>
    </source>
</evidence>
<reference evidence="2 3" key="1">
    <citation type="submission" date="2017-09" db="EMBL/GenBank/DDBJ databases">
        <title>The draft genome sequences of Marinobacter guineae M3B.</title>
        <authorList>
            <person name="Cao J."/>
        </authorList>
    </citation>
    <scope>NUCLEOTIDE SEQUENCE [LARGE SCALE GENOMIC DNA]</scope>
    <source>
        <strain evidence="2 3">M3B</strain>
    </source>
</reference>
<keyword evidence="3" id="KW-1185">Reference proteome</keyword>
<proteinExistence type="predicted"/>
<dbReference type="RefSeq" id="WP_099620019.1">
    <property type="nucleotide sequence ID" value="NZ_KZ319345.1"/>
</dbReference>
<dbReference type="Proteomes" id="UP000229044">
    <property type="component" value="Unassembled WGS sequence"/>
</dbReference>
<evidence type="ECO:0000313" key="3">
    <source>
        <dbReference type="Proteomes" id="UP000229044"/>
    </source>
</evidence>
<gene>
    <name evidence="2" type="ORF">CLH62_20435</name>
</gene>
<dbReference type="EMBL" id="NTFI01000013">
    <property type="protein sequence ID" value="PHQ23649.1"/>
    <property type="molecule type" value="Genomic_DNA"/>
</dbReference>
<organism evidence="2 3">
    <name type="scientific">Marinobacter guineae</name>
    <dbReference type="NCBI Taxonomy" id="432303"/>
    <lineage>
        <taxon>Bacteria</taxon>
        <taxon>Pseudomonadati</taxon>
        <taxon>Pseudomonadota</taxon>
        <taxon>Gammaproteobacteria</taxon>
        <taxon>Pseudomonadales</taxon>
        <taxon>Marinobacteraceae</taxon>
        <taxon>Marinobacter</taxon>
    </lineage>
</organism>
<sequence>MNDHLLLKHAKRKPYSKHPEMPEDAVFNDQRGYWVSGSAPLVSPGSKYGALVSKKCDQETGEDQKGE</sequence>